<protein>
    <recommendedName>
        <fullName evidence="8">YjgP/YjgQ family permease</fullName>
    </recommendedName>
</protein>
<evidence type="ECO:0000256" key="5">
    <source>
        <dbReference type="ARBA" id="ARBA00023136"/>
    </source>
</evidence>
<keyword evidence="3 6" id="KW-0812">Transmembrane</keyword>
<comment type="subcellular location">
    <subcellularLocation>
        <location evidence="1">Cell membrane</location>
        <topology evidence="1">Multi-pass membrane protein</topology>
    </subcellularLocation>
</comment>
<name>A0A5J4RIU3_9ZZZZ</name>
<proteinExistence type="predicted"/>
<gene>
    <name evidence="7" type="ORF">EZS27_018439</name>
</gene>
<accession>A0A5J4RIU3</accession>
<reference evidence="7" key="1">
    <citation type="submission" date="2019-03" db="EMBL/GenBank/DDBJ databases">
        <title>Single cell metagenomics reveals metabolic interactions within the superorganism composed of flagellate Streblomastix strix and complex community of Bacteroidetes bacteria on its surface.</title>
        <authorList>
            <person name="Treitli S.C."/>
            <person name="Kolisko M."/>
            <person name="Husnik F."/>
            <person name="Keeling P."/>
            <person name="Hampl V."/>
        </authorList>
    </citation>
    <scope>NUCLEOTIDE SEQUENCE</scope>
    <source>
        <strain evidence="7">STM</strain>
    </source>
</reference>
<keyword evidence="5 6" id="KW-0472">Membrane</keyword>
<dbReference type="EMBL" id="SNRY01001153">
    <property type="protein sequence ID" value="KAA6333110.1"/>
    <property type="molecule type" value="Genomic_DNA"/>
</dbReference>
<keyword evidence="4 6" id="KW-1133">Transmembrane helix</keyword>
<evidence type="ECO:0000256" key="3">
    <source>
        <dbReference type="ARBA" id="ARBA00022692"/>
    </source>
</evidence>
<comment type="caution">
    <text evidence="7">The sequence shown here is derived from an EMBL/GenBank/DDBJ whole genome shotgun (WGS) entry which is preliminary data.</text>
</comment>
<evidence type="ECO:0000256" key="1">
    <source>
        <dbReference type="ARBA" id="ARBA00004651"/>
    </source>
</evidence>
<dbReference type="PANTHER" id="PTHR33529">
    <property type="entry name" value="SLR0882 PROTEIN-RELATED"/>
    <property type="match status" value="1"/>
</dbReference>
<feature type="transmembrane region" description="Helical" evidence="6">
    <location>
        <begin position="363"/>
        <end position="386"/>
    </location>
</feature>
<dbReference type="AlphaFoldDB" id="A0A5J4RIU3"/>
<feature type="transmembrane region" description="Helical" evidence="6">
    <location>
        <begin position="518"/>
        <end position="536"/>
    </location>
</feature>
<dbReference type="InterPro" id="IPR005495">
    <property type="entry name" value="LptG/LptF_permease"/>
</dbReference>
<feature type="transmembrane region" description="Helical" evidence="6">
    <location>
        <begin position="34"/>
        <end position="56"/>
    </location>
</feature>
<sequence>PLAILLASLIIFGNFGERYELLAMKAAGISLLKIMYPLIIFMLFLCYVSFLFQNVIAPYSESKLYTLIISMRQKSPELDIPEGVFYDAIKGHNFYVKKKDRKTGLLHNVMIYDFLDGFENARIILADTGKLEMTADKKYLYLRLYSGEMFENLKSQNANSRNVPYRRETFREKHSIISFDSEFSMIDGSFMNTRSNSKNMKMLQTSIDSMTIFSDSIGKKYYQDAKITIYQKPSLSRKEDTLKIAQALINDYNIDSLLNVMNLSEKSHVITSAATHTATLENDWKYKSYTIANNDKDIRRHKTEWYKKITLSLSCLIFFFIGAPLGAIIRKGGLGMPVVVSVLIFIFYYIIDNTGFKMARDGNWIVWVGMWTSTTILAPIGIFLTYKSNNDSVMLNADLYVSWIKRLVGIRSVRNLTRKEVIIVDPDYQKKVNELEILSVDCKEYIQTHHLTKIPNYIKLWINKKQDEEIVVINRRLENIVDGLSNTVSLLLLDAINKYPIIPVNAHTRPFKNRQLNVITGIILPIGLFFYIRIWLFRIRLYKDLEWIIKINEDIRAIVQKINNQSV</sequence>
<evidence type="ECO:0000256" key="2">
    <source>
        <dbReference type="ARBA" id="ARBA00022475"/>
    </source>
</evidence>
<evidence type="ECO:0000256" key="4">
    <source>
        <dbReference type="ARBA" id="ARBA00022989"/>
    </source>
</evidence>
<dbReference type="GO" id="GO:0043190">
    <property type="term" value="C:ATP-binding cassette (ABC) transporter complex"/>
    <property type="evidence" value="ECO:0007669"/>
    <property type="project" value="TreeGrafter"/>
</dbReference>
<dbReference type="GO" id="GO:0015920">
    <property type="term" value="P:lipopolysaccharide transport"/>
    <property type="evidence" value="ECO:0007669"/>
    <property type="project" value="TreeGrafter"/>
</dbReference>
<feature type="non-terminal residue" evidence="7">
    <location>
        <position position="1"/>
    </location>
</feature>
<evidence type="ECO:0000256" key="6">
    <source>
        <dbReference type="SAM" id="Phobius"/>
    </source>
</evidence>
<evidence type="ECO:0000313" key="7">
    <source>
        <dbReference type="EMBL" id="KAA6333110.1"/>
    </source>
</evidence>
<feature type="transmembrane region" description="Helical" evidence="6">
    <location>
        <begin position="309"/>
        <end position="328"/>
    </location>
</feature>
<keyword evidence="2" id="KW-1003">Cell membrane</keyword>
<feature type="transmembrane region" description="Helical" evidence="6">
    <location>
        <begin position="334"/>
        <end position="351"/>
    </location>
</feature>
<organism evidence="7">
    <name type="scientific">termite gut metagenome</name>
    <dbReference type="NCBI Taxonomy" id="433724"/>
    <lineage>
        <taxon>unclassified sequences</taxon>
        <taxon>metagenomes</taxon>
        <taxon>organismal metagenomes</taxon>
    </lineage>
</organism>
<evidence type="ECO:0008006" key="8">
    <source>
        <dbReference type="Google" id="ProtNLM"/>
    </source>
</evidence>
<dbReference type="Pfam" id="PF03739">
    <property type="entry name" value="LptF_LptG"/>
    <property type="match status" value="1"/>
</dbReference>
<dbReference type="PANTHER" id="PTHR33529:SF6">
    <property type="entry name" value="YJGP_YJGQ FAMILY PERMEASE"/>
    <property type="match status" value="1"/>
</dbReference>